<dbReference type="EMBL" id="CM009291">
    <property type="protein sequence ID" value="PNT51832.1"/>
    <property type="molecule type" value="Genomic_DNA"/>
</dbReference>
<evidence type="ECO:0000313" key="2">
    <source>
        <dbReference type="Proteomes" id="UP000006729"/>
    </source>
</evidence>
<organism evidence="1 2">
    <name type="scientific">Populus trichocarpa</name>
    <name type="common">Western balsam poplar</name>
    <name type="synonym">Populus balsamifera subsp. trichocarpa</name>
    <dbReference type="NCBI Taxonomy" id="3694"/>
    <lineage>
        <taxon>Eukaryota</taxon>
        <taxon>Viridiplantae</taxon>
        <taxon>Streptophyta</taxon>
        <taxon>Embryophyta</taxon>
        <taxon>Tracheophyta</taxon>
        <taxon>Spermatophyta</taxon>
        <taxon>Magnoliopsida</taxon>
        <taxon>eudicotyledons</taxon>
        <taxon>Gunneridae</taxon>
        <taxon>Pentapetalae</taxon>
        <taxon>rosids</taxon>
        <taxon>fabids</taxon>
        <taxon>Malpighiales</taxon>
        <taxon>Salicaceae</taxon>
        <taxon>Saliceae</taxon>
        <taxon>Populus</taxon>
    </lineage>
</organism>
<dbReference type="AlphaFoldDB" id="A0A2K2BPY4"/>
<keyword evidence="2" id="KW-1185">Reference proteome</keyword>
<reference evidence="1 2" key="1">
    <citation type="journal article" date="2006" name="Science">
        <title>The genome of black cottonwood, Populus trichocarpa (Torr. &amp; Gray).</title>
        <authorList>
            <person name="Tuskan G.A."/>
            <person name="Difazio S."/>
            <person name="Jansson S."/>
            <person name="Bohlmann J."/>
            <person name="Grigoriev I."/>
            <person name="Hellsten U."/>
            <person name="Putnam N."/>
            <person name="Ralph S."/>
            <person name="Rombauts S."/>
            <person name="Salamov A."/>
            <person name="Schein J."/>
            <person name="Sterck L."/>
            <person name="Aerts A."/>
            <person name="Bhalerao R.R."/>
            <person name="Bhalerao R.P."/>
            <person name="Blaudez D."/>
            <person name="Boerjan W."/>
            <person name="Brun A."/>
            <person name="Brunner A."/>
            <person name="Busov V."/>
            <person name="Campbell M."/>
            <person name="Carlson J."/>
            <person name="Chalot M."/>
            <person name="Chapman J."/>
            <person name="Chen G.L."/>
            <person name="Cooper D."/>
            <person name="Coutinho P.M."/>
            <person name="Couturier J."/>
            <person name="Covert S."/>
            <person name="Cronk Q."/>
            <person name="Cunningham R."/>
            <person name="Davis J."/>
            <person name="Degroeve S."/>
            <person name="Dejardin A."/>
            <person name="Depamphilis C."/>
            <person name="Detter J."/>
            <person name="Dirks B."/>
            <person name="Dubchak I."/>
            <person name="Duplessis S."/>
            <person name="Ehlting J."/>
            <person name="Ellis B."/>
            <person name="Gendler K."/>
            <person name="Goodstein D."/>
            <person name="Gribskov M."/>
            <person name="Grimwood J."/>
            <person name="Groover A."/>
            <person name="Gunter L."/>
            <person name="Hamberger B."/>
            <person name="Heinze B."/>
            <person name="Helariutta Y."/>
            <person name="Henrissat B."/>
            <person name="Holligan D."/>
            <person name="Holt R."/>
            <person name="Huang W."/>
            <person name="Islam-Faridi N."/>
            <person name="Jones S."/>
            <person name="Jones-Rhoades M."/>
            <person name="Jorgensen R."/>
            <person name="Joshi C."/>
            <person name="Kangasjarvi J."/>
            <person name="Karlsson J."/>
            <person name="Kelleher C."/>
            <person name="Kirkpatrick R."/>
            <person name="Kirst M."/>
            <person name="Kohler A."/>
            <person name="Kalluri U."/>
            <person name="Larimer F."/>
            <person name="Leebens-Mack J."/>
            <person name="Leple J.C."/>
            <person name="Locascio P."/>
            <person name="Lou Y."/>
            <person name="Lucas S."/>
            <person name="Martin F."/>
            <person name="Montanini B."/>
            <person name="Napoli C."/>
            <person name="Nelson D.R."/>
            <person name="Nelson C."/>
            <person name="Nieminen K."/>
            <person name="Nilsson O."/>
            <person name="Pereda V."/>
            <person name="Peter G."/>
            <person name="Philippe R."/>
            <person name="Pilate G."/>
            <person name="Poliakov A."/>
            <person name="Razumovskaya J."/>
            <person name="Richardson P."/>
            <person name="Rinaldi C."/>
            <person name="Ritland K."/>
            <person name="Rouze P."/>
            <person name="Ryaboy D."/>
            <person name="Schmutz J."/>
            <person name="Schrader J."/>
            <person name="Segerman B."/>
            <person name="Shin H."/>
            <person name="Siddiqui A."/>
            <person name="Sterky F."/>
            <person name="Terry A."/>
            <person name="Tsai C.J."/>
            <person name="Uberbacher E."/>
            <person name="Unneberg P."/>
            <person name="Vahala J."/>
            <person name="Wall K."/>
            <person name="Wessler S."/>
            <person name="Yang G."/>
            <person name="Yin T."/>
            <person name="Douglas C."/>
            <person name="Marra M."/>
            <person name="Sandberg G."/>
            <person name="Van de Peer Y."/>
            <person name="Rokhsar D."/>
        </authorList>
    </citation>
    <scope>NUCLEOTIDE SEQUENCE [LARGE SCALE GENOMIC DNA]</scope>
    <source>
        <strain evidence="2">cv. Nisqually</strain>
    </source>
</reference>
<proteinExistence type="predicted"/>
<gene>
    <name evidence="1" type="ORF">POPTR_002G261400</name>
</gene>
<accession>A0A2K2BPY4</accession>
<protein>
    <submittedName>
        <fullName evidence="1">Uncharacterized protein</fullName>
    </submittedName>
</protein>
<dbReference type="InParanoid" id="A0A2K2BPY4"/>
<name>A0A2K2BPY4_POPTR</name>
<dbReference type="Proteomes" id="UP000006729">
    <property type="component" value="Chromosome 2"/>
</dbReference>
<sequence>MLFASRTHFHTRPPNRITPFSTISKRVFNLYIGIYALKYHPLGGNENLTIPSFSSRIPKKSWG</sequence>
<evidence type="ECO:0000313" key="1">
    <source>
        <dbReference type="EMBL" id="PNT51832.1"/>
    </source>
</evidence>